<dbReference type="EMBL" id="PP554575">
    <property type="protein sequence ID" value="XCD29175.1"/>
    <property type="molecule type" value="Genomic_DNA"/>
</dbReference>
<protein>
    <submittedName>
        <fullName evidence="1">Uncharacterized protein</fullName>
    </submittedName>
</protein>
<reference evidence="1" key="1">
    <citation type="submission" date="2024-03" db="EMBL/GenBank/DDBJ databases">
        <title>This phage originates from the Bacteriophage catalogue of the Bacteriophage Competence Centre, Department of Microbiology und Biotechnology, Max Rubner-Institut, Kiel, Germany.</title>
        <authorList>
            <person name="Sprotte S."/>
            <person name="Brinks E."/>
        </authorList>
    </citation>
    <scope>NUCLEOTIDE SEQUENCE</scope>
</reference>
<evidence type="ECO:0000313" key="1">
    <source>
        <dbReference type="EMBL" id="XCD29175.1"/>
    </source>
</evidence>
<organism evidence="1">
    <name type="scientific">Escherichia phage PMBT16</name>
    <dbReference type="NCBI Taxonomy" id="3137282"/>
    <lineage>
        <taxon>Viruses</taxon>
    </lineage>
</organism>
<name>A0AAU8BTS5_9VIRU</name>
<sequence>MQWSCFLLYLFHGRHLATGGDNHRACLSYKNYKNR</sequence>
<proteinExistence type="predicted"/>
<accession>A0AAU8BTS5</accession>